<protein>
    <recommendedName>
        <fullName evidence="4">EVE domain-containing protein</fullName>
    </recommendedName>
</protein>
<reference evidence="2 3" key="1">
    <citation type="journal article" date="2016" name="Sci. Rep.">
        <title>Metabolic traits of an uncultured archaeal lineage -MSBL1- from brine pools of the Red Sea.</title>
        <authorList>
            <person name="Mwirichia R."/>
            <person name="Alam I."/>
            <person name="Rashid M."/>
            <person name="Vinu M."/>
            <person name="Ba-Alawi W."/>
            <person name="Anthony Kamau A."/>
            <person name="Kamanda Ngugi D."/>
            <person name="Goker M."/>
            <person name="Klenk H.P."/>
            <person name="Bajic V."/>
            <person name="Stingl U."/>
        </authorList>
    </citation>
    <scope>NUCLEOTIDE SEQUENCE [LARGE SCALE GENOMIC DNA]</scope>
    <source>
        <strain evidence="2">SCGC-AAA382K21</strain>
    </source>
</reference>
<name>A0A133VM42_9EURY</name>
<organism evidence="2 3">
    <name type="scientific">candidate division MSBL1 archaeon SCGC-AAA382K21</name>
    <dbReference type="NCBI Taxonomy" id="1698283"/>
    <lineage>
        <taxon>Archaea</taxon>
        <taxon>Methanobacteriati</taxon>
        <taxon>Methanobacteriota</taxon>
        <taxon>candidate division MSBL1</taxon>
    </lineage>
</organism>
<keyword evidence="3" id="KW-1185">Reference proteome</keyword>
<sequence length="166" mass="19454">MRSFWVVNTNPDHWEICEEGPKDQGVHGDNVGKPWHGLPEGSRPSSPKGVNRDDVFLVRQTSRPGSESGVKGVWLFYDYAMVKSQKDVPEEWKRHEKKLRDYRWFIYCRPSTRILSPLYKENWSKLGIHHGRLTGTMIRLKEKEKRSYIEELLRQGGSGGRYREPI</sequence>
<dbReference type="Proteomes" id="UP000070504">
    <property type="component" value="Unassembled WGS sequence"/>
</dbReference>
<evidence type="ECO:0008006" key="4">
    <source>
        <dbReference type="Google" id="ProtNLM"/>
    </source>
</evidence>
<feature type="region of interest" description="Disordered" evidence="1">
    <location>
        <begin position="20"/>
        <end position="52"/>
    </location>
</feature>
<comment type="caution">
    <text evidence="2">The sequence shown here is derived from an EMBL/GenBank/DDBJ whole genome shotgun (WGS) entry which is preliminary data.</text>
</comment>
<dbReference type="AlphaFoldDB" id="A0A133VM42"/>
<evidence type="ECO:0000313" key="2">
    <source>
        <dbReference type="EMBL" id="KXB07473.1"/>
    </source>
</evidence>
<dbReference type="EMBL" id="LHYH01000003">
    <property type="protein sequence ID" value="KXB07473.1"/>
    <property type="molecule type" value="Genomic_DNA"/>
</dbReference>
<gene>
    <name evidence="2" type="ORF">AKJ54_00230</name>
</gene>
<evidence type="ECO:0000256" key="1">
    <source>
        <dbReference type="SAM" id="MobiDB-lite"/>
    </source>
</evidence>
<accession>A0A133VM42</accession>
<evidence type="ECO:0000313" key="3">
    <source>
        <dbReference type="Proteomes" id="UP000070504"/>
    </source>
</evidence>
<proteinExistence type="predicted"/>